<proteinExistence type="inferred from homology"/>
<dbReference type="EMBL" id="MU006792">
    <property type="protein sequence ID" value="KAF2637657.1"/>
    <property type="molecule type" value="Genomic_DNA"/>
</dbReference>
<protein>
    <recommendedName>
        <fullName evidence="9">FUN14-domain-containing protein</fullName>
    </recommendedName>
</protein>
<name>A0A6A6RR24_9PLEO</name>
<dbReference type="GO" id="GO:0005741">
    <property type="term" value="C:mitochondrial outer membrane"/>
    <property type="evidence" value="ECO:0007669"/>
    <property type="project" value="TreeGrafter"/>
</dbReference>
<comment type="subcellular location">
    <subcellularLocation>
        <location evidence="1">Membrane</location>
    </subcellularLocation>
</comment>
<evidence type="ECO:0000256" key="4">
    <source>
        <dbReference type="ARBA" id="ARBA00022989"/>
    </source>
</evidence>
<evidence type="ECO:0000256" key="2">
    <source>
        <dbReference type="ARBA" id="ARBA00009160"/>
    </source>
</evidence>
<organism evidence="7 8">
    <name type="scientific">Massarina eburnea CBS 473.64</name>
    <dbReference type="NCBI Taxonomy" id="1395130"/>
    <lineage>
        <taxon>Eukaryota</taxon>
        <taxon>Fungi</taxon>
        <taxon>Dikarya</taxon>
        <taxon>Ascomycota</taxon>
        <taxon>Pezizomycotina</taxon>
        <taxon>Dothideomycetes</taxon>
        <taxon>Pleosporomycetidae</taxon>
        <taxon>Pleosporales</taxon>
        <taxon>Massarineae</taxon>
        <taxon>Massarinaceae</taxon>
        <taxon>Massarina</taxon>
    </lineage>
</organism>
<feature type="signal peptide" evidence="6">
    <location>
        <begin position="1"/>
        <end position="21"/>
    </location>
</feature>
<sequence length="159" mass="17153">MAFHLPGLRLGLLLTTPLVLSAPMLMQTYRRPILCEGPDPLKKITSDLKNSYTHEASTPVITRSGAPNTSAIRQVSLGSVLGVLAGLGVGVFSKPLAVLFGLGIVVVQLLENKGIRIIPYSFLQRRLKNTNVRSLIMDNVAFKLSFGATFALGAFAEFE</sequence>
<evidence type="ECO:0000256" key="6">
    <source>
        <dbReference type="SAM" id="SignalP"/>
    </source>
</evidence>
<keyword evidence="8" id="KW-1185">Reference proteome</keyword>
<evidence type="ECO:0000313" key="7">
    <source>
        <dbReference type="EMBL" id="KAF2637657.1"/>
    </source>
</evidence>
<keyword evidence="5" id="KW-0472">Membrane</keyword>
<accession>A0A6A6RR24</accession>
<keyword evidence="6" id="KW-0732">Signal</keyword>
<dbReference type="Pfam" id="PF04930">
    <property type="entry name" value="FUN14"/>
    <property type="match status" value="1"/>
</dbReference>
<comment type="similarity">
    <text evidence="2">Belongs to the FUN14 family.</text>
</comment>
<dbReference type="AlphaFoldDB" id="A0A6A6RR24"/>
<dbReference type="InterPro" id="IPR007014">
    <property type="entry name" value="FUN14"/>
</dbReference>
<dbReference type="GO" id="GO:0000422">
    <property type="term" value="P:autophagy of mitochondrion"/>
    <property type="evidence" value="ECO:0007669"/>
    <property type="project" value="TreeGrafter"/>
</dbReference>
<feature type="chain" id="PRO_5025632280" description="FUN14-domain-containing protein" evidence="6">
    <location>
        <begin position="22"/>
        <end position="159"/>
    </location>
</feature>
<keyword evidence="4" id="KW-1133">Transmembrane helix</keyword>
<evidence type="ECO:0008006" key="9">
    <source>
        <dbReference type="Google" id="ProtNLM"/>
    </source>
</evidence>
<evidence type="ECO:0000313" key="8">
    <source>
        <dbReference type="Proteomes" id="UP000799753"/>
    </source>
</evidence>
<evidence type="ECO:0000256" key="1">
    <source>
        <dbReference type="ARBA" id="ARBA00004370"/>
    </source>
</evidence>
<gene>
    <name evidence="7" type="ORF">P280DRAFT_471851</name>
</gene>
<dbReference type="PANTHER" id="PTHR21346:SF0">
    <property type="entry name" value="RE45833P"/>
    <property type="match status" value="1"/>
</dbReference>
<dbReference type="Proteomes" id="UP000799753">
    <property type="component" value="Unassembled WGS sequence"/>
</dbReference>
<evidence type="ECO:0000256" key="5">
    <source>
        <dbReference type="ARBA" id="ARBA00023136"/>
    </source>
</evidence>
<evidence type="ECO:0000256" key="3">
    <source>
        <dbReference type="ARBA" id="ARBA00022692"/>
    </source>
</evidence>
<keyword evidence="3" id="KW-0812">Transmembrane</keyword>
<dbReference type="OrthoDB" id="3990500at2759"/>
<dbReference type="PANTHER" id="PTHR21346">
    <property type="entry name" value="FUN14 DOMAIN CONTAINING"/>
    <property type="match status" value="1"/>
</dbReference>
<reference evidence="7" key="1">
    <citation type="journal article" date="2020" name="Stud. Mycol.">
        <title>101 Dothideomycetes genomes: a test case for predicting lifestyles and emergence of pathogens.</title>
        <authorList>
            <person name="Haridas S."/>
            <person name="Albert R."/>
            <person name="Binder M."/>
            <person name="Bloem J."/>
            <person name="Labutti K."/>
            <person name="Salamov A."/>
            <person name="Andreopoulos B."/>
            <person name="Baker S."/>
            <person name="Barry K."/>
            <person name="Bills G."/>
            <person name="Bluhm B."/>
            <person name="Cannon C."/>
            <person name="Castanera R."/>
            <person name="Culley D."/>
            <person name="Daum C."/>
            <person name="Ezra D."/>
            <person name="Gonzalez J."/>
            <person name="Henrissat B."/>
            <person name="Kuo A."/>
            <person name="Liang C."/>
            <person name="Lipzen A."/>
            <person name="Lutzoni F."/>
            <person name="Magnuson J."/>
            <person name="Mondo S."/>
            <person name="Nolan M."/>
            <person name="Ohm R."/>
            <person name="Pangilinan J."/>
            <person name="Park H.-J."/>
            <person name="Ramirez L."/>
            <person name="Alfaro M."/>
            <person name="Sun H."/>
            <person name="Tritt A."/>
            <person name="Yoshinaga Y."/>
            <person name="Zwiers L.-H."/>
            <person name="Turgeon B."/>
            <person name="Goodwin S."/>
            <person name="Spatafora J."/>
            <person name="Crous P."/>
            <person name="Grigoriev I."/>
        </authorList>
    </citation>
    <scope>NUCLEOTIDE SEQUENCE</scope>
    <source>
        <strain evidence="7">CBS 473.64</strain>
    </source>
</reference>